<dbReference type="AlphaFoldDB" id="A0A1E5L9P1"/>
<gene>
    <name evidence="5" type="primary">csrA</name>
    <name evidence="6" type="ORF">BHU72_00175</name>
</gene>
<dbReference type="GO" id="GO:0045947">
    <property type="term" value="P:negative regulation of translational initiation"/>
    <property type="evidence" value="ECO:0007669"/>
    <property type="project" value="UniProtKB-UniRule"/>
</dbReference>
<keyword evidence="3 5" id="KW-0810">Translation regulation</keyword>
<dbReference type="Proteomes" id="UP000095255">
    <property type="component" value="Unassembled WGS sequence"/>
</dbReference>
<keyword evidence="4 5" id="KW-0694">RNA-binding</keyword>
<protein>
    <recommendedName>
        <fullName evidence="5">Translational regulator CsrA</fullName>
    </recommendedName>
</protein>
<dbReference type="EMBL" id="MJAT01000001">
    <property type="protein sequence ID" value="OEH86729.1"/>
    <property type="molecule type" value="Genomic_DNA"/>
</dbReference>
<dbReference type="NCBIfam" id="NF002469">
    <property type="entry name" value="PRK01712.1"/>
    <property type="match status" value="1"/>
</dbReference>
<dbReference type="HAMAP" id="MF_00167">
    <property type="entry name" value="CsrA"/>
    <property type="match status" value="1"/>
</dbReference>
<dbReference type="PANTHER" id="PTHR34984:SF1">
    <property type="entry name" value="CARBON STORAGE REGULATOR"/>
    <property type="match status" value="1"/>
</dbReference>
<evidence type="ECO:0000313" key="6">
    <source>
        <dbReference type="EMBL" id="OEH86729.1"/>
    </source>
</evidence>
<dbReference type="SUPFAM" id="SSF117130">
    <property type="entry name" value="CsrA-like"/>
    <property type="match status" value="1"/>
</dbReference>
<accession>A0A1E5L9P1</accession>
<comment type="similarity">
    <text evidence="5">Belongs to the CsrA/RsmA family.</text>
</comment>
<keyword evidence="2 5" id="KW-0678">Repressor</keyword>
<name>A0A1E5L9P1_9FIRM</name>
<keyword evidence="7" id="KW-1185">Reference proteome</keyword>
<dbReference type="Gene3D" id="2.60.40.4380">
    <property type="entry name" value="Translational regulator CsrA"/>
    <property type="match status" value="1"/>
</dbReference>
<dbReference type="GO" id="GO:0044781">
    <property type="term" value="P:bacterial-type flagellum organization"/>
    <property type="evidence" value="ECO:0007669"/>
    <property type="project" value="UniProtKB-KW"/>
</dbReference>
<evidence type="ECO:0000256" key="3">
    <source>
        <dbReference type="ARBA" id="ARBA00022845"/>
    </source>
</evidence>
<evidence type="ECO:0000256" key="1">
    <source>
        <dbReference type="ARBA" id="ARBA00022490"/>
    </source>
</evidence>
<comment type="subcellular location">
    <subcellularLocation>
        <location evidence="5">Cytoplasm</location>
    </subcellularLocation>
</comment>
<reference evidence="6 7" key="1">
    <citation type="submission" date="2016-09" db="EMBL/GenBank/DDBJ databases">
        <title>Desulfuribacillus arsenicus sp. nov., an obligately anaerobic, dissimilatory arsenic- and antimonate-reducing bacterium isolated from anoxic sediments.</title>
        <authorList>
            <person name="Abin C.A."/>
            <person name="Hollibaugh J.T."/>
        </authorList>
    </citation>
    <scope>NUCLEOTIDE SEQUENCE [LARGE SCALE GENOMIC DNA]</scope>
    <source>
        <strain evidence="6 7">MLFW-2</strain>
    </source>
</reference>
<dbReference type="InterPro" id="IPR003751">
    <property type="entry name" value="CsrA"/>
</dbReference>
<comment type="subunit">
    <text evidence="5">Homodimer; the beta-strands of each monomer intercalate to form a hydrophobic core, while the alpha-helices form wings that extend away from the core.</text>
</comment>
<dbReference type="InterPro" id="IPR036107">
    <property type="entry name" value="CsrA_sf"/>
</dbReference>
<dbReference type="NCBIfam" id="TIGR00202">
    <property type="entry name" value="csrA"/>
    <property type="match status" value="1"/>
</dbReference>
<evidence type="ECO:0000256" key="5">
    <source>
        <dbReference type="HAMAP-Rule" id="MF_00167"/>
    </source>
</evidence>
<comment type="function">
    <text evidence="5">A translational regulator that binds mRNA to regulate translation initiation and/or mRNA stability. Usually binds in the 5'-UTR at or near the Shine-Dalgarno sequence preventing ribosome-binding, thus repressing translation. Its main target seems to be the major flagellin gene, while its function is anatagonized by FliW.</text>
</comment>
<dbReference type="GO" id="GO:0005829">
    <property type="term" value="C:cytosol"/>
    <property type="evidence" value="ECO:0007669"/>
    <property type="project" value="TreeGrafter"/>
</dbReference>
<sequence length="71" mass="7782">MLVLSRKKNQSIKIGDNVEISILGIDGDVVKIGIDAPKSVSILRKELIDEVTAANRESVSSMVDIKDFKIK</sequence>
<keyword evidence="5" id="KW-1005">Bacterial flagellum biogenesis</keyword>
<evidence type="ECO:0000313" key="7">
    <source>
        <dbReference type="Proteomes" id="UP000095255"/>
    </source>
</evidence>
<organism evidence="6 7">
    <name type="scientific">Desulfuribacillus stibiiarsenatis</name>
    <dbReference type="NCBI Taxonomy" id="1390249"/>
    <lineage>
        <taxon>Bacteria</taxon>
        <taxon>Bacillati</taxon>
        <taxon>Bacillota</taxon>
        <taxon>Desulfuribacillia</taxon>
        <taxon>Desulfuribacillales</taxon>
        <taxon>Desulfuribacillaceae</taxon>
        <taxon>Desulfuribacillus</taxon>
    </lineage>
</organism>
<keyword evidence="1 5" id="KW-0963">Cytoplasm</keyword>
<dbReference type="PANTHER" id="PTHR34984">
    <property type="entry name" value="CARBON STORAGE REGULATOR"/>
    <property type="match status" value="1"/>
</dbReference>
<dbReference type="RefSeq" id="WP_069700606.1">
    <property type="nucleotide sequence ID" value="NZ_MJAT01000001.1"/>
</dbReference>
<evidence type="ECO:0000256" key="4">
    <source>
        <dbReference type="ARBA" id="ARBA00022884"/>
    </source>
</evidence>
<dbReference type="GO" id="GO:0006402">
    <property type="term" value="P:mRNA catabolic process"/>
    <property type="evidence" value="ECO:0007669"/>
    <property type="project" value="InterPro"/>
</dbReference>
<dbReference type="OrthoDB" id="9809061at2"/>
<dbReference type="Pfam" id="PF02599">
    <property type="entry name" value="CsrA"/>
    <property type="match status" value="1"/>
</dbReference>
<dbReference type="GO" id="GO:0006109">
    <property type="term" value="P:regulation of carbohydrate metabolic process"/>
    <property type="evidence" value="ECO:0007669"/>
    <property type="project" value="InterPro"/>
</dbReference>
<dbReference type="FunFam" id="2.60.40.4380:FF:000002">
    <property type="entry name" value="Translational regulator CsrA"/>
    <property type="match status" value="1"/>
</dbReference>
<dbReference type="STRING" id="1390249.BHU72_00175"/>
<dbReference type="GO" id="GO:0048027">
    <property type="term" value="F:mRNA 5'-UTR binding"/>
    <property type="evidence" value="ECO:0007669"/>
    <property type="project" value="UniProtKB-UniRule"/>
</dbReference>
<dbReference type="GO" id="GO:1902208">
    <property type="term" value="P:regulation of bacterial-type flagellum assembly"/>
    <property type="evidence" value="ECO:0007669"/>
    <property type="project" value="UniProtKB-UniRule"/>
</dbReference>
<proteinExistence type="inferred from homology"/>
<comment type="caution">
    <text evidence="6">The sequence shown here is derived from an EMBL/GenBank/DDBJ whole genome shotgun (WGS) entry which is preliminary data.</text>
</comment>
<evidence type="ECO:0000256" key="2">
    <source>
        <dbReference type="ARBA" id="ARBA00022491"/>
    </source>
</evidence>